<dbReference type="RefSeq" id="WP_205119208.1">
    <property type="nucleotide sequence ID" value="NZ_JAFBCM010000001.1"/>
</dbReference>
<accession>A0ABV7YL07</accession>
<comment type="caution">
    <text evidence="2">The sequence shown here is derived from an EMBL/GenBank/DDBJ whole genome shotgun (WGS) entry which is preliminary data.</text>
</comment>
<sequence length="180" mass="19106">MTGQPPSPYDFLPEVPSFTVTSTDFAEGATLQKPQLSGIFGAGGEDVSPQLSWSGFPEETQSFAVTCYDPDAPTASGFWHWAVYNLPASTTELATNAGSPDGAQLPEGAVTLGNEAGLKQYLGAAPPPNHREHRYFFVVHAVDVPALDLPEGARPAILGFNLYQHTLARGTLVGVYENLG</sequence>
<dbReference type="Gene3D" id="3.90.280.10">
    <property type="entry name" value="PEBP-like"/>
    <property type="match status" value="1"/>
</dbReference>
<dbReference type="NCBIfam" id="TIGR00481">
    <property type="entry name" value="YbhB/YbcL family Raf kinase inhibitor-like protein"/>
    <property type="match status" value="1"/>
</dbReference>
<keyword evidence="3" id="KW-1185">Reference proteome</keyword>
<proteinExistence type="inferred from homology"/>
<dbReference type="InterPro" id="IPR008914">
    <property type="entry name" value="PEBP"/>
</dbReference>
<dbReference type="PANTHER" id="PTHR30289:SF1">
    <property type="entry name" value="PEBP (PHOSPHATIDYLETHANOLAMINE-BINDING PROTEIN) FAMILY PROTEIN"/>
    <property type="match status" value="1"/>
</dbReference>
<reference evidence="3" key="1">
    <citation type="journal article" date="2019" name="Int. J. Syst. Evol. Microbiol.">
        <title>The Global Catalogue of Microorganisms (GCM) 10K type strain sequencing project: providing services to taxonomists for standard genome sequencing and annotation.</title>
        <authorList>
            <consortium name="The Broad Institute Genomics Platform"/>
            <consortium name="The Broad Institute Genome Sequencing Center for Infectious Disease"/>
            <person name="Wu L."/>
            <person name="Ma J."/>
        </authorList>
    </citation>
    <scope>NUCLEOTIDE SEQUENCE [LARGE SCALE GENOMIC DNA]</scope>
    <source>
        <strain evidence="3">CGMCC 4.7241</strain>
    </source>
</reference>
<name>A0ABV7YL07_9ACTN</name>
<keyword evidence="2" id="KW-0649">Protein kinase inhibitor</keyword>
<dbReference type="PANTHER" id="PTHR30289">
    <property type="entry name" value="UNCHARACTERIZED PROTEIN YBCL-RELATED"/>
    <property type="match status" value="1"/>
</dbReference>
<dbReference type="InterPro" id="IPR005247">
    <property type="entry name" value="YbhB_YbcL/LppC-like"/>
</dbReference>
<protein>
    <submittedName>
        <fullName evidence="2">YbhB/YbcL family Raf kinase inhibitor-like protein</fullName>
    </submittedName>
</protein>
<dbReference type="Pfam" id="PF01161">
    <property type="entry name" value="PBP"/>
    <property type="match status" value="1"/>
</dbReference>
<evidence type="ECO:0000313" key="3">
    <source>
        <dbReference type="Proteomes" id="UP001595699"/>
    </source>
</evidence>
<dbReference type="InterPro" id="IPR036610">
    <property type="entry name" value="PEBP-like_sf"/>
</dbReference>
<dbReference type="Proteomes" id="UP001595699">
    <property type="component" value="Unassembled WGS sequence"/>
</dbReference>
<evidence type="ECO:0000256" key="1">
    <source>
        <dbReference type="ARBA" id="ARBA00007120"/>
    </source>
</evidence>
<evidence type="ECO:0000313" key="2">
    <source>
        <dbReference type="EMBL" id="MFC3765074.1"/>
    </source>
</evidence>
<gene>
    <name evidence="2" type="ORF">ACFOUW_29855</name>
</gene>
<comment type="similarity">
    <text evidence="1">Belongs to the UPF0098 family.</text>
</comment>
<organism evidence="2 3">
    <name type="scientific">Tenggerimyces flavus</name>
    <dbReference type="NCBI Taxonomy" id="1708749"/>
    <lineage>
        <taxon>Bacteria</taxon>
        <taxon>Bacillati</taxon>
        <taxon>Actinomycetota</taxon>
        <taxon>Actinomycetes</taxon>
        <taxon>Propionibacteriales</taxon>
        <taxon>Nocardioidaceae</taxon>
        <taxon>Tenggerimyces</taxon>
    </lineage>
</organism>
<dbReference type="CDD" id="cd00865">
    <property type="entry name" value="PEBP_bact_arch"/>
    <property type="match status" value="1"/>
</dbReference>
<dbReference type="GO" id="GO:0004860">
    <property type="term" value="F:protein kinase inhibitor activity"/>
    <property type="evidence" value="ECO:0007669"/>
    <property type="project" value="UniProtKB-KW"/>
</dbReference>
<dbReference type="SUPFAM" id="SSF49777">
    <property type="entry name" value="PEBP-like"/>
    <property type="match status" value="1"/>
</dbReference>
<dbReference type="EMBL" id="JBHRZH010000036">
    <property type="protein sequence ID" value="MFC3765074.1"/>
    <property type="molecule type" value="Genomic_DNA"/>
</dbReference>